<dbReference type="GeneID" id="39589183"/>
<dbReference type="AlphaFoldDB" id="A0A427Y5P1"/>
<accession>A0A427Y5P1</accession>
<evidence type="ECO:0000313" key="4">
    <source>
        <dbReference type="Proteomes" id="UP000279236"/>
    </source>
</evidence>
<keyword evidence="4" id="KW-1185">Reference proteome</keyword>
<feature type="compositionally biased region" description="Basic and acidic residues" evidence="1">
    <location>
        <begin position="99"/>
        <end position="113"/>
    </location>
</feature>
<feature type="signal peptide" evidence="2">
    <location>
        <begin position="1"/>
        <end position="22"/>
    </location>
</feature>
<feature type="region of interest" description="Disordered" evidence="1">
    <location>
        <begin position="62"/>
        <end position="113"/>
    </location>
</feature>
<proteinExistence type="predicted"/>
<feature type="compositionally biased region" description="Gly residues" evidence="1">
    <location>
        <begin position="62"/>
        <end position="71"/>
    </location>
</feature>
<reference evidence="3 4" key="1">
    <citation type="submission" date="2018-11" db="EMBL/GenBank/DDBJ databases">
        <title>Genome sequence of Apiotrichum porosum DSM 27194.</title>
        <authorList>
            <person name="Aliyu H."/>
            <person name="Gorte O."/>
            <person name="Ochsenreither K."/>
        </authorList>
    </citation>
    <scope>NUCLEOTIDE SEQUENCE [LARGE SCALE GENOMIC DNA]</scope>
    <source>
        <strain evidence="3 4">DSM 27194</strain>
    </source>
</reference>
<name>A0A427Y5P1_9TREE</name>
<gene>
    <name evidence="3" type="ORF">EHS24_004640</name>
</gene>
<comment type="caution">
    <text evidence="3">The sequence shown here is derived from an EMBL/GenBank/DDBJ whole genome shotgun (WGS) entry which is preliminary data.</text>
</comment>
<dbReference type="EMBL" id="RSCE01000002">
    <property type="protein sequence ID" value="RSH86390.1"/>
    <property type="molecule type" value="Genomic_DNA"/>
</dbReference>
<feature type="chain" id="PRO_5018985624" evidence="2">
    <location>
        <begin position="23"/>
        <end position="113"/>
    </location>
</feature>
<evidence type="ECO:0000256" key="2">
    <source>
        <dbReference type="SAM" id="SignalP"/>
    </source>
</evidence>
<evidence type="ECO:0000313" key="3">
    <source>
        <dbReference type="EMBL" id="RSH86390.1"/>
    </source>
</evidence>
<organism evidence="3 4">
    <name type="scientific">Apiotrichum porosum</name>
    <dbReference type="NCBI Taxonomy" id="105984"/>
    <lineage>
        <taxon>Eukaryota</taxon>
        <taxon>Fungi</taxon>
        <taxon>Dikarya</taxon>
        <taxon>Basidiomycota</taxon>
        <taxon>Agaricomycotina</taxon>
        <taxon>Tremellomycetes</taxon>
        <taxon>Trichosporonales</taxon>
        <taxon>Trichosporonaceae</taxon>
        <taxon>Apiotrichum</taxon>
    </lineage>
</organism>
<dbReference type="RefSeq" id="XP_028479175.1">
    <property type="nucleotide sequence ID" value="XM_028620203.1"/>
</dbReference>
<keyword evidence="2" id="KW-0732">Signal</keyword>
<evidence type="ECO:0000256" key="1">
    <source>
        <dbReference type="SAM" id="MobiDB-lite"/>
    </source>
</evidence>
<sequence length="113" mass="11312">MIARLFFVVFVSILAASPFTTASLQSPLSPNIPTMADNADNKYAAAEAQGLSSGGGLATGFPGGLTGGGLGSSPLVPKTGSIDPKTGEPHKAGLTRAELQAKREAEAAAAENK</sequence>
<dbReference type="Proteomes" id="UP000279236">
    <property type="component" value="Unassembled WGS sequence"/>
</dbReference>
<protein>
    <submittedName>
        <fullName evidence="3">Uncharacterized protein</fullName>
    </submittedName>
</protein>